<proteinExistence type="predicted"/>
<dbReference type="PROSITE" id="PS00198">
    <property type="entry name" value="4FE4S_FER_1"/>
    <property type="match status" value="1"/>
</dbReference>
<dbReference type="PANTHER" id="PTHR43177:SF3">
    <property type="entry name" value="PROTEIN NRFC HOMOLOG"/>
    <property type="match status" value="1"/>
</dbReference>
<dbReference type="PANTHER" id="PTHR43177">
    <property type="entry name" value="PROTEIN NRFC"/>
    <property type="match status" value="1"/>
</dbReference>
<keyword evidence="5" id="KW-0249">Electron transport</keyword>
<dbReference type="InterPro" id="IPR017900">
    <property type="entry name" value="4Fe4S_Fe_S_CS"/>
</dbReference>
<protein>
    <submittedName>
        <fullName evidence="9">CO dehydrogenase iron-sulfur protein CooF</fullName>
        <ecNumber evidence="9">1.2.7.4</ecNumber>
    </submittedName>
</protein>
<keyword evidence="3" id="KW-0004">4Fe-4S</keyword>
<evidence type="ECO:0000256" key="4">
    <source>
        <dbReference type="ARBA" id="ARBA00022723"/>
    </source>
</evidence>
<evidence type="ECO:0000256" key="3">
    <source>
        <dbReference type="ARBA" id="ARBA00022485"/>
    </source>
</evidence>
<dbReference type="PROSITE" id="PS51379">
    <property type="entry name" value="4FE4S_FER_2"/>
    <property type="match status" value="3"/>
</dbReference>
<keyword evidence="4" id="KW-0479">Metal-binding</keyword>
<feature type="domain" description="4Fe-4S ferredoxin-type" evidence="8">
    <location>
        <begin position="84"/>
        <end position="113"/>
    </location>
</feature>
<keyword evidence="6" id="KW-0408">Iron</keyword>
<dbReference type="InterPro" id="IPR050954">
    <property type="entry name" value="ET_IronSulfur_Cluster-Binding"/>
</dbReference>
<feature type="non-terminal residue" evidence="9">
    <location>
        <position position="200"/>
    </location>
</feature>
<dbReference type="Gene3D" id="3.30.70.20">
    <property type="match status" value="2"/>
</dbReference>
<dbReference type="SUPFAM" id="SSF54862">
    <property type="entry name" value="4Fe-4S ferredoxins"/>
    <property type="match status" value="1"/>
</dbReference>
<name>A0A3B0UED8_9ZZZZ</name>
<dbReference type="Pfam" id="PF13247">
    <property type="entry name" value="Fer4_11"/>
    <property type="match status" value="1"/>
</dbReference>
<evidence type="ECO:0000256" key="1">
    <source>
        <dbReference type="ARBA" id="ARBA00001966"/>
    </source>
</evidence>
<comment type="cofactor">
    <cofactor evidence="1">
        <name>[4Fe-4S] cluster</name>
        <dbReference type="ChEBI" id="CHEBI:49883"/>
    </cofactor>
</comment>
<dbReference type="EC" id="1.2.7.4" evidence="9"/>
<keyword evidence="7" id="KW-0411">Iron-sulfur</keyword>
<organism evidence="9">
    <name type="scientific">hydrothermal vent metagenome</name>
    <dbReference type="NCBI Taxonomy" id="652676"/>
    <lineage>
        <taxon>unclassified sequences</taxon>
        <taxon>metagenomes</taxon>
        <taxon>ecological metagenomes</taxon>
    </lineage>
</organism>
<sequence length="200" mass="22513">MENILIRPEFCIGCRHCEIACAVEHSQSKDLFGMLKETPRSRPRIHVEIGVDFLTFPNRCRHCDPAPCIQVCPTDALHRDKDTGNVLIAYNRCIDCGACAIACPFGIITFRKVPEVSFDREVNAKCDGCIDRVREGIEPACVEACKTGALVFGEINQLIRNSRKDFTIRMIKSQGADIETSKIPESVRQYREILKKIAEI</sequence>
<evidence type="ECO:0000256" key="2">
    <source>
        <dbReference type="ARBA" id="ARBA00022448"/>
    </source>
</evidence>
<dbReference type="AlphaFoldDB" id="A0A3B0UED8"/>
<evidence type="ECO:0000313" key="9">
    <source>
        <dbReference type="EMBL" id="VAW29365.1"/>
    </source>
</evidence>
<evidence type="ECO:0000256" key="5">
    <source>
        <dbReference type="ARBA" id="ARBA00022982"/>
    </source>
</evidence>
<feature type="domain" description="4Fe-4S ferredoxin-type" evidence="8">
    <location>
        <begin position="2"/>
        <end position="31"/>
    </location>
</feature>
<gene>
    <name evidence="9" type="ORF">MNBD_BACTEROID07-547</name>
</gene>
<dbReference type="InterPro" id="IPR017896">
    <property type="entry name" value="4Fe4S_Fe-S-bd"/>
</dbReference>
<accession>A0A3B0UED8</accession>
<evidence type="ECO:0000256" key="7">
    <source>
        <dbReference type="ARBA" id="ARBA00023014"/>
    </source>
</evidence>
<dbReference type="GO" id="GO:0009055">
    <property type="term" value="F:electron transfer activity"/>
    <property type="evidence" value="ECO:0007669"/>
    <property type="project" value="InterPro"/>
</dbReference>
<dbReference type="CDD" id="cd16374">
    <property type="entry name" value="DMSOR_beta_like"/>
    <property type="match status" value="1"/>
</dbReference>
<reference evidence="9" key="1">
    <citation type="submission" date="2018-06" db="EMBL/GenBank/DDBJ databases">
        <authorList>
            <person name="Zhirakovskaya E."/>
        </authorList>
    </citation>
    <scope>NUCLEOTIDE SEQUENCE</scope>
</reference>
<keyword evidence="9" id="KW-0560">Oxidoreductase</keyword>
<evidence type="ECO:0000256" key="6">
    <source>
        <dbReference type="ARBA" id="ARBA00023004"/>
    </source>
</evidence>
<dbReference type="GO" id="GO:0051539">
    <property type="term" value="F:4 iron, 4 sulfur cluster binding"/>
    <property type="evidence" value="ECO:0007669"/>
    <property type="project" value="UniProtKB-KW"/>
</dbReference>
<evidence type="ECO:0000259" key="8">
    <source>
        <dbReference type="PROSITE" id="PS51379"/>
    </source>
</evidence>
<dbReference type="PRINTS" id="PR00354">
    <property type="entry name" value="7FE8SFRDOXIN"/>
</dbReference>
<feature type="domain" description="4Fe-4S ferredoxin-type" evidence="8">
    <location>
        <begin position="51"/>
        <end position="82"/>
    </location>
</feature>
<dbReference type="EMBL" id="UOET01000357">
    <property type="protein sequence ID" value="VAW29365.1"/>
    <property type="molecule type" value="Genomic_DNA"/>
</dbReference>
<keyword evidence="2" id="KW-0813">Transport</keyword>
<dbReference type="InterPro" id="IPR000813">
    <property type="entry name" value="7Fe_ferredoxin"/>
</dbReference>
<dbReference type="GO" id="GO:0043885">
    <property type="term" value="F:anaerobic carbon-monoxide dehydrogenase activity"/>
    <property type="evidence" value="ECO:0007669"/>
    <property type="project" value="UniProtKB-EC"/>
</dbReference>
<dbReference type="GO" id="GO:0046872">
    <property type="term" value="F:metal ion binding"/>
    <property type="evidence" value="ECO:0007669"/>
    <property type="project" value="UniProtKB-KW"/>
</dbReference>